<keyword evidence="1" id="KW-0812">Transmembrane</keyword>
<feature type="transmembrane region" description="Helical" evidence="1">
    <location>
        <begin position="99"/>
        <end position="119"/>
    </location>
</feature>
<sequence>MSLDVQGSGMSYFECKFRQSFCIPTIRLAATGIQQTQLSQQIPAGGGGTLQGSHQQPPLVMPVFPMRPAPTSTTSHYSPYSPSRFHIDKRCQHRCSWRCLSIGLILLAVLLTAMVAYFADRRSTSSAYFGIFIMLFNKVMKPAVFLAFIVAFRIHSSEIYLSSINNSGPLTTTYPPLLEDKISKQVFLKWKGWCSRRKGISFRIF</sequence>
<comment type="caution">
    <text evidence="2">The sequence shown here is derived from an EMBL/GenBank/DDBJ whole genome shotgun (WGS) entry which is preliminary data.</text>
</comment>
<dbReference type="Proteomes" id="UP001431783">
    <property type="component" value="Unassembled WGS sequence"/>
</dbReference>
<keyword evidence="3" id="KW-1185">Reference proteome</keyword>
<reference evidence="2 3" key="1">
    <citation type="submission" date="2023-03" db="EMBL/GenBank/DDBJ databases">
        <title>Genome insight into feeding habits of ladybird beetles.</title>
        <authorList>
            <person name="Li H.-S."/>
            <person name="Huang Y.-H."/>
            <person name="Pang H."/>
        </authorList>
    </citation>
    <scope>NUCLEOTIDE SEQUENCE [LARGE SCALE GENOMIC DNA]</scope>
    <source>
        <strain evidence="2">SYSU_2023b</strain>
        <tissue evidence="2">Whole body</tissue>
    </source>
</reference>
<gene>
    <name evidence="2" type="ORF">WA026_019374</name>
</gene>
<dbReference type="EMBL" id="JARQZJ010000043">
    <property type="protein sequence ID" value="KAK9877693.1"/>
    <property type="molecule type" value="Genomic_DNA"/>
</dbReference>
<evidence type="ECO:0000313" key="3">
    <source>
        <dbReference type="Proteomes" id="UP001431783"/>
    </source>
</evidence>
<feature type="transmembrane region" description="Helical" evidence="1">
    <location>
        <begin position="125"/>
        <end position="152"/>
    </location>
</feature>
<accession>A0AAW1U9D9</accession>
<keyword evidence="1" id="KW-1133">Transmembrane helix</keyword>
<proteinExistence type="predicted"/>
<evidence type="ECO:0000256" key="1">
    <source>
        <dbReference type="SAM" id="Phobius"/>
    </source>
</evidence>
<evidence type="ECO:0000313" key="2">
    <source>
        <dbReference type="EMBL" id="KAK9877693.1"/>
    </source>
</evidence>
<name>A0AAW1U9D9_9CUCU</name>
<protein>
    <submittedName>
        <fullName evidence="2">Uncharacterized protein</fullName>
    </submittedName>
</protein>
<keyword evidence="1" id="KW-0472">Membrane</keyword>
<dbReference type="AlphaFoldDB" id="A0AAW1U9D9"/>
<organism evidence="2 3">
    <name type="scientific">Henosepilachna vigintioctopunctata</name>
    <dbReference type="NCBI Taxonomy" id="420089"/>
    <lineage>
        <taxon>Eukaryota</taxon>
        <taxon>Metazoa</taxon>
        <taxon>Ecdysozoa</taxon>
        <taxon>Arthropoda</taxon>
        <taxon>Hexapoda</taxon>
        <taxon>Insecta</taxon>
        <taxon>Pterygota</taxon>
        <taxon>Neoptera</taxon>
        <taxon>Endopterygota</taxon>
        <taxon>Coleoptera</taxon>
        <taxon>Polyphaga</taxon>
        <taxon>Cucujiformia</taxon>
        <taxon>Coccinelloidea</taxon>
        <taxon>Coccinellidae</taxon>
        <taxon>Epilachninae</taxon>
        <taxon>Epilachnini</taxon>
        <taxon>Henosepilachna</taxon>
    </lineage>
</organism>